<evidence type="ECO:0000256" key="1">
    <source>
        <dbReference type="SAM" id="SignalP"/>
    </source>
</evidence>
<dbReference type="EMBL" id="CP022423">
    <property type="protein sequence ID" value="ASM78671.1"/>
    <property type="molecule type" value="Genomic_DNA"/>
</dbReference>
<dbReference type="Proteomes" id="UP000199729">
    <property type="component" value="Chromosome"/>
</dbReference>
<feature type="signal peptide" evidence="1">
    <location>
        <begin position="1"/>
        <end position="20"/>
    </location>
</feature>
<dbReference type="OrthoDB" id="5801242at2"/>
<keyword evidence="1" id="KW-0732">Signal</keyword>
<dbReference type="AlphaFoldDB" id="A0A221KI04"/>
<proteinExistence type="predicted"/>
<dbReference type="KEGG" id="vff:VITFI_CDS2894"/>
<protein>
    <recommendedName>
        <fullName evidence="4">Outer membrane protein beta-barrel domain-containing protein</fullName>
    </recommendedName>
</protein>
<evidence type="ECO:0000313" key="3">
    <source>
        <dbReference type="Proteomes" id="UP000199729"/>
    </source>
</evidence>
<feature type="chain" id="PRO_5013233985" description="Outer membrane protein beta-barrel domain-containing protein" evidence="1">
    <location>
        <begin position="21"/>
        <end position="240"/>
    </location>
</feature>
<evidence type="ECO:0000313" key="2">
    <source>
        <dbReference type="EMBL" id="ASM78671.1"/>
    </source>
</evidence>
<accession>A0A221KI04</accession>
<keyword evidence="3" id="KW-1185">Reference proteome</keyword>
<name>A0A221KI04_VITFI</name>
<evidence type="ECO:0008006" key="4">
    <source>
        <dbReference type="Google" id="ProtNLM"/>
    </source>
</evidence>
<organism evidence="2 3">
    <name type="scientific">Vitreoscilla filiformis</name>
    <dbReference type="NCBI Taxonomy" id="63"/>
    <lineage>
        <taxon>Bacteria</taxon>
        <taxon>Pseudomonadati</taxon>
        <taxon>Pseudomonadota</taxon>
        <taxon>Betaproteobacteria</taxon>
        <taxon>Neisseriales</taxon>
        <taxon>Neisseriaceae</taxon>
        <taxon>Vitreoscilla</taxon>
    </lineage>
</organism>
<sequence>MKRLFAVAVAALAATPAVHAYDLDIKNLATSGGTQTQFRTFSEDLTAAMAHRSLEPAEGLGLLGFDVGLSVGATDLGSVTTLRQVANNADVPGALPTATVRVTKGLPFDLNVGASYTVIPAAGVNSLGLHGSWAFISGGVLVPAVAVQVHYNKIKGVNNLDMQTSGVDLAISKGFAMFTPFAGVGAVATKSQSSFYADESFTQTRMFAGVNVNLLAMDVTLGVDKTGNNRSASLKVGFRF</sequence>
<reference evidence="2 3" key="1">
    <citation type="submission" date="2017-07" db="EMBL/GenBank/DDBJ databases">
        <title>Complete Genome Sequence of the cosmetic ferment Vitreoscilla filiformis (ATCC15551).</title>
        <authorList>
            <person name="Contreras S."/>
            <person name="Sagory-Zalkind P."/>
            <person name="Blanquart H."/>
            <person name="Iltis A."/>
            <person name="Morand S.C."/>
        </authorList>
    </citation>
    <scope>NUCLEOTIDE SEQUENCE [LARGE SCALE GENOMIC DNA]</scope>
    <source>
        <strain evidence="2 3">ATCC 15551</strain>
    </source>
</reference>
<dbReference type="RefSeq" id="WP_089417565.1">
    <property type="nucleotide sequence ID" value="NZ_CP022423.1"/>
</dbReference>
<gene>
    <name evidence="2" type="ORF">VITFI_CDS2894</name>
</gene>